<organism evidence="1 2">
    <name type="scientific">Smallanthus sonchifolius</name>
    <dbReference type="NCBI Taxonomy" id="185202"/>
    <lineage>
        <taxon>Eukaryota</taxon>
        <taxon>Viridiplantae</taxon>
        <taxon>Streptophyta</taxon>
        <taxon>Embryophyta</taxon>
        <taxon>Tracheophyta</taxon>
        <taxon>Spermatophyta</taxon>
        <taxon>Magnoliopsida</taxon>
        <taxon>eudicotyledons</taxon>
        <taxon>Gunneridae</taxon>
        <taxon>Pentapetalae</taxon>
        <taxon>asterids</taxon>
        <taxon>campanulids</taxon>
        <taxon>Asterales</taxon>
        <taxon>Asteraceae</taxon>
        <taxon>Asteroideae</taxon>
        <taxon>Heliantheae alliance</taxon>
        <taxon>Millerieae</taxon>
        <taxon>Smallanthus</taxon>
    </lineage>
</organism>
<evidence type="ECO:0000313" key="2">
    <source>
        <dbReference type="Proteomes" id="UP001056120"/>
    </source>
</evidence>
<comment type="caution">
    <text evidence="1">The sequence shown here is derived from an EMBL/GenBank/DDBJ whole genome shotgun (WGS) entry which is preliminary data.</text>
</comment>
<accession>A0ACB9DBK2</accession>
<reference evidence="2" key="1">
    <citation type="journal article" date="2022" name="Mol. Ecol. Resour.">
        <title>The genomes of chicory, endive, great burdock and yacon provide insights into Asteraceae palaeo-polyploidization history and plant inulin production.</title>
        <authorList>
            <person name="Fan W."/>
            <person name="Wang S."/>
            <person name="Wang H."/>
            <person name="Wang A."/>
            <person name="Jiang F."/>
            <person name="Liu H."/>
            <person name="Zhao H."/>
            <person name="Xu D."/>
            <person name="Zhang Y."/>
        </authorList>
    </citation>
    <scope>NUCLEOTIDE SEQUENCE [LARGE SCALE GENOMIC DNA]</scope>
    <source>
        <strain evidence="2">cv. Yunnan</strain>
    </source>
</reference>
<proteinExistence type="predicted"/>
<dbReference type="Proteomes" id="UP001056120">
    <property type="component" value="Linkage Group LG19"/>
</dbReference>
<sequence length="142" mass="16157">MTLHYELLISHDNAVVMWPISGELLFPGRDLASILMADVVFEKLKNGQIITHEGDYAIHEFVEREKKKYEGIESVRNTVTDEGLATLIRELKDHLTYLLCPMGPEFDRRGESRFGLGFGGALLRSLAHVPKGPSTYFLHDWK</sequence>
<evidence type="ECO:0000313" key="1">
    <source>
        <dbReference type="EMBL" id="KAI3743962.1"/>
    </source>
</evidence>
<name>A0ACB9DBK2_9ASTR</name>
<gene>
    <name evidence="1" type="ORF">L1987_57034</name>
</gene>
<dbReference type="EMBL" id="CM042036">
    <property type="protein sequence ID" value="KAI3743962.1"/>
    <property type="molecule type" value="Genomic_DNA"/>
</dbReference>
<reference evidence="1 2" key="2">
    <citation type="journal article" date="2022" name="Mol. Ecol. Resour.">
        <title>The genomes of chicory, endive, great burdock and yacon provide insights into Asteraceae paleo-polyploidization history and plant inulin production.</title>
        <authorList>
            <person name="Fan W."/>
            <person name="Wang S."/>
            <person name="Wang H."/>
            <person name="Wang A."/>
            <person name="Jiang F."/>
            <person name="Liu H."/>
            <person name="Zhao H."/>
            <person name="Xu D."/>
            <person name="Zhang Y."/>
        </authorList>
    </citation>
    <scope>NUCLEOTIDE SEQUENCE [LARGE SCALE GENOMIC DNA]</scope>
    <source>
        <strain evidence="2">cv. Yunnan</strain>
        <tissue evidence="1">Leaves</tissue>
    </source>
</reference>
<protein>
    <submittedName>
        <fullName evidence="1">Uncharacterized protein</fullName>
    </submittedName>
</protein>
<keyword evidence="2" id="KW-1185">Reference proteome</keyword>